<evidence type="ECO:0000313" key="2">
    <source>
        <dbReference type="Proteomes" id="UP001155280"/>
    </source>
</evidence>
<name>A0A9X2KXE5_9FLAO</name>
<proteinExistence type="predicted"/>
<protein>
    <submittedName>
        <fullName evidence="1">Uncharacterized protein</fullName>
    </submittedName>
</protein>
<organism evidence="1 2">
    <name type="scientific">Christiangramia oceanisediminis</name>
    <dbReference type="NCBI Taxonomy" id="2920386"/>
    <lineage>
        <taxon>Bacteria</taxon>
        <taxon>Pseudomonadati</taxon>
        <taxon>Bacteroidota</taxon>
        <taxon>Flavobacteriia</taxon>
        <taxon>Flavobacteriales</taxon>
        <taxon>Flavobacteriaceae</taxon>
        <taxon>Christiangramia</taxon>
    </lineage>
</organism>
<comment type="caution">
    <text evidence="1">The sequence shown here is derived from an EMBL/GenBank/DDBJ whole genome shotgun (WGS) entry which is preliminary data.</text>
</comment>
<sequence length="275" mass="30947">MNSSEIFGQANDLEAGLYNVGVGSILGGVGAVINKEPDEKFGKTFLKGLGQGALGGYLVFESKRLVRSFARTGNFNYVWPSKIVNSAGASIIENAAANRDFWARWHLNIAFNRIEINTKESFKVSLRIMPFDLAATAYQAIDATPDWNMSFRTGTFVFRKRVIWDDPGYRGSAFGNSIQLLHGISGNMALPHEIIHTYQYEQLSGFNSFLFDFEEKYKNKIAQKIPIVGTYHKIFYSDYNLLLMNITSLISNPNRDSSGFIESEARYFGSEFPYN</sequence>
<keyword evidence="2" id="KW-1185">Reference proteome</keyword>
<accession>A0A9X2KXE5</accession>
<reference evidence="1" key="1">
    <citation type="submission" date="2022-07" db="EMBL/GenBank/DDBJ databases">
        <title>Gramela sediminis sp. nov., isolated from deep-sea sediment of the Indian Ocean.</title>
        <authorList>
            <person name="Shi H."/>
        </authorList>
    </citation>
    <scope>NUCLEOTIDE SEQUENCE</scope>
    <source>
        <strain evidence="1">GC03-9</strain>
    </source>
</reference>
<dbReference type="Proteomes" id="UP001155280">
    <property type="component" value="Unassembled WGS sequence"/>
</dbReference>
<evidence type="ECO:0000313" key="1">
    <source>
        <dbReference type="EMBL" id="MCP9199456.1"/>
    </source>
</evidence>
<dbReference type="AlphaFoldDB" id="A0A9X2KXE5"/>
<dbReference type="RefSeq" id="WP_241549752.1">
    <property type="nucleotide sequence ID" value="NZ_JANCNS010000001.1"/>
</dbReference>
<dbReference type="EMBL" id="JANCNS010000001">
    <property type="protein sequence ID" value="MCP9199456.1"/>
    <property type="molecule type" value="Genomic_DNA"/>
</dbReference>
<gene>
    <name evidence="1" type="ORF">MKO06_06035</name>
</gene>